<protein>
    <submittedName>
        <fullName evidence="1">Uncharacterized protein</fullName>
    </submittedName>
</protein>
<dbReference type="EMBL" id="FMSV02000032">
    <property type="protein sequence ID" value="SEH04246.1"/>
    <property type="molecule type" value="Genomic_DNA"/>
</dbReference>
<sequence>MRKLDVILKIHKFLKAEGLLQRQVSRIYTDTHPTLVETKALSPFQRFTLTLTDFSAHPVPCRAIQRW</sequence>
<dbReference type="AlphaFoldDB" id="A0A1H6F593"/>
<name>A0A1H6F593_9GAMM</name>
<reference evidence="1 2" key="1">
    <citation type="submission" date="2016-10" db="EMBL/GenBank/DDBJ databases">
        <authorList>
            <person name="de Groot N.N."/>
        </authorList>
    </citation>
    <scope>NUCLEOTIDE SEQUENCE [LARGE SCALE GENOMIC DNA]</scope>
    <source>
        <strain evidence="1">MBHS1</strain>
    </source>
</reference>
<gene>
    <name evidence="1" type="ORF">MBHS_00091</name>
</gene>
<proteinExistence type="predicted"/>
<organism evidence="1 2">
    <name type="scientific">Candidatus Venteria ishoeyi</name>
    <dbReference type="NCBI Taxonomy" id="1899563"/>
    <lineage>
        <taxon>Bacteria</taxon>
        <taxon>Pseudomonadati</taxon>
        <taxon>Pseudomonadota</taxon>
        <taxon>Gammaproteobacteria</taxon>
        <taxon>Thiotrichales</taxon>
        <taxon>Thiotrichaceae</taxon>
        <taxon>Venteria</taxon>
    </lineage>
</organism>
<dbReference type="RefSeq" id="WP_146066310.1">
    <property type="nucleotide sequence ID" value="NZ_FMSV02000032.1"/>
</dbReference>
<evidence type="ECO:0000313" key="2">
    <source>
        <dbReference type="Proteomes" id="UP000236724"/>
    </source>
</evidence>
<dbReference type="Proteomes" id="UP000236724">
    <property type="component" value="Unassembled WGS sequence"/>
</dbReference>
<evidence type="ECO:0000313" key="1">
    <source>
        <dbReference type="EMBL" id="SEH04246.1"/>
    </source>
</evidence>
<keyword evidence="2" id="KW-1185">Reference proteome</keyword>
<accession>A0A1H6F593</accession>